<gene>
    <name evidence="2" type="ORF">NBR_LOCUS4634</name>
</gene>
<reference evidence="2 3" key="2">
    <citation type="submission" date="2018-11" db="EMBL/GenBank/DDBJ databases">
        <authorList>
            <consortium name="Pathogen Informatics"/>
        </authorList>
    </citation>
    <scope>NUCLEOTIDE SEQUENCE [LARGE SCALE GENOMIC DNA]</scope>
</reference>
<accession>A0A0N4XQ31</accession>
<organism evidence="4">
    <name type="scientific">Nippostrongylus brasiliensis</name>
    <name type="common">Rat hookworm</name>
    <dbReference type="NCBI Taxonomy" id="27835"/>
    <lineage>
        <taxon>Eukaryota</taxon>
        <taxon>Metazoa</taxon>
        <taxon>Ecdysozoa</taxon>
        <taxon>Nematoda</taxon>
        <taxon>Chromadorea</taxon>
        <taxon>Rhabditida</taxon>
        <taxon>Rhabditina</taxon>
        <taxon>Rhabditomorpha</taxon>
        <taxon>Strongyloidea</taxon>
        <taxon>Heligmosomidae</taxon>
        <taxon>Nippostrongylus</taxon>
    </lineage>
</organism>
<evidence type="ECO:0000313" key="4">
    <source>
        <dbReference type="WBParaSite" id="NBR_0000463301-mRNA-1"/>
    </source>
</evidence>
<sequence>MSPQRRTWHKASRRIKPTHLAASPQPHFKPSLGTDNDTCPYEVAMGDNDGDEKGQRHDFLLYPRVLLG</sequence>
<feature type="compositionally biased region" description="Basic residues" evidence="1">
    <location>
        <begin position="1"/>
        <end position="17"/>
    </location>
</feature>
<keyword evidence="3" id="KW-1185">Reference proteome</keyword>
<evidence type="ECO:0000256" key="1">
    <source>
        <dbReference type="SAM" id="MobiDB-lite"/>
    </source>
</evidence>
<protein>
    <submittedName>
        <fullName evidence="2 4">Uncharacterized protein</fullName>
    </submittedName>
</protein>
<proteinExistence type="predicted"/>
<reference evidence="4" key="1">
    <citation type="submission" date="2017-02" db="UniProtKB">
        <authorList>
            <consortium name="WormBaseParasite"/>
        </authorList>
    </citation>
    <scope>IDENTIFICATION</scope>
</reference>
<feature type="region of interest" description="Disordered" evidence="1">
    <location>
        <begin position="1"/>
        <end position="36"/>
    </location>
</feature>
<evidence type="ECO:0000313" key="3">
    <source>
        <dbReference type="Proteomes" id="UP000271162"/>
    </source>
</evidence>
<dbReference type="Proteomes" id="UP000271162">
    <property type="component" value="Unassembled WGS sequence"/>
</dbReference>
<dbReference type="WBParaSite" id="NBR_0000463301-mRNA-1">
    <property type="protein sequence ID" value="NBR_0000463301-mRNA-1"/>
    <property type="gene ID" value="NBR_0000463301"/>
</dbReference>
<dbReference type="AlphaFoldDB" id="A0A0N4XQ31"/>
<name>A0A0N4XQ31_NIPBR</name>
<dbReference type="EMBL" id="UYSL01009102">
    <property type="protein sequence ID" value="VDL68223.1"/>
    <property type="molecule type" value="Genomic_DNA"/>
</dbReference>
<evidence type="ECO:0000313" key="2">
    <source>
        <dbReference type="EMBL" id="VDL68223.1"/>
    </source>
</evidence>